<sequence>MTHPGALSRNLPEASLPRSDPESSDSTRKSTSVPSANADAAAARRLPAHPSGLHASRTDPCTPAGELDNAYEQTAARRRRAGTRSERPSTQPNTDSKGQRTYSRTAYPRKPLEPRLPSAKNVPRAPASSMYFSPVPCYGFPPNQALRAHTGTLVGERIWVIGGVDKQTCFRDVACFDTESFMWSILETQGEHFPPLRAHTTTLVGDKLFIFGGGDGPSYSNDVWILDTTTHRFSRPSFSPDLPLPPPRRAHSTVLYQHYLIVFGGGNGQAALNDVWALDVSDPNALTWTEWKTRGDIPQKKGYHTANLIGDKMVVFGGSDGHASFADVHVLNLKTCVWTLINTDIKHNRLSHTSTQVGSYLFVIGGHNGQAYAQDVLLFNLVTLQWEVKLPRGIFPPGRGYHVALLHDARIFLSGGYNGETVFDDFWILDLSASAYLPQVTTFQVDENLSHLDDEDDPLKYFLSGLI</sequence>
<dbReference type="RefSeq" id="XP_012046293.1">
    <property type="nucleotide sequence ID" value="XM_012190903.1"/>
</dbReference>
<organism evidence="4 5">
    <name type="scientific">Cryptococcus neoformans (strain H99 / ATCC 208821 / CBS 10515 / FGSC 9487)</name>
    <name type="common">Cryptococcus neoformans var. grubii serotype A</name>
    <dbReference type="NCBI Taxonomy" id="235443"/>
    <lineage>
        <taxon>Eukaryota</taxon>
        <taxon>Fungi</taxon>
        <taxon>Dikarya</taxon>
        <taxon>Basidiomycota</taxon>
        <taxon>Agaricomycotina</taxon>
        <taxon>Tremellomycetes</taxon>
        <taxon>Tremellales</taxon>
        <taxon>Cryptococcaceae</taxon>
        <taxon>Cryptococcus</taxon>
        <taxon>Cryptococcus neoformans species complex</taxon>
    </lineage>
</organism>
<dbReference type="EMBL" id="CP003820">
    <property type="protein sequence ID" value="AFR92525.2"/>
    <property type="molecule type" value="Genomic_DNA"/>
</dbReference>
<dbReference type="Gene3D" id="2.120.10.80">
    <property type="entry name" value="Kelch-type beta propeller"/>
    <property type="match status" value="2"/>
</dbReference>
<accession>J9VLG6</accession>
<feature type="compositionally biased region" description="Basic and acidic residues" evidence="3">
    <location>
        <begin position="19"/>
        <end position="28"/>
    </location>
</feature>
<feature type="region of interest" description="Disordered" evidence="3">
    <location>
        <begin position="1"/>
        <end position="124"/>
    </location>
</feature>
<evidence type="ECO:0000313" key="5">
    <source>
        <dbReference type="Proteomes" id="UP000010091"/>
    </source>
</evidence>
<keyword evidence="5" id="KW-1185">Reference proteome</keyword>
<dbReference type="InterPro" id="IPR006652">
    <property type="entry name" value="Kelch_1"/>
</dbReference>
<dbReference type="Pfam" id="PF24681">
    <property type="entry name" value="Kelch_KLHDC2_KLHL20_DRC7"/>
    <property type="match status" value="1"/>
</dbReference>
<keyword evidence="1" id="KW-0880">Kelch repeat</keyword>
<dbReference type="PANTHER" id="PTHR46093">
    <property type="entry name" value="ACYL-COA-BINDING DOMAIN-CONTAINING PROTEIN 5"/>
    <property type="match status" value="1"/>
</dbReference>
<evidence type="ECO:0000256" key="3">
    <source>
        <dbReference type="SAM" id="MobiDB-lite"/>
    </source>
</evidence>
<keyword evidence="2" id="KW-0677">Repeat</keyword>
<evidence type="ECO:0000313" key="4">
    <source>
        <dbReference type="EMBL" id="AFR92525.2"/>
    </source>
</evidence>
<proteinExistence type="predicted"/>
<dbReference type="GeneID" id="23884200"/>
<reference evidence="4 5" key="1">
    <citation type="journal article" date="2014" name="PLoS Genet.">
        <title>Analysis of the genome and transcriptome of Cryptococcus neoformans var. grubii reveals complex RNA expression and microevolution leading to virulence attenuation.</title>
        <authorList>
            <person name="Janbon G."/>
            <person name="Ormerod K.L."/>
            <person name="Paulet D."/>
            <person name="Byrnes E.J.III."/>
            <person name="Yadav V."/>
            <person name="Chatterjee G."/>
            <person name="Mullapudi N."/>
            <person name="Hon C.C."/>
            <person name="Billmyre R.B."/>
            <person name="Brunel F."/>
            <person name="Bahn Y.S."/>
            <person name="Chen W."/>
            <person name="Chen Y."/>
            <person name="Chow E.W."/>
            <person name="Coppee J.Y."/>
            <person name="Floyd-Averette A."/>
            <person name="Gaillardin C."/>
            <person name="Gerik K.J."/>
            <person name="Goldberg J."/>
            <person name="Gonzalez-Hilarion S."/>
            <person name="Gujja S."/>
            <person name="Hamlin J.L."/>
            <person name="Hsueh Y.P."/>
            <person name="Ianiri G."/>
            <person name="Jones S."/>
            <person name="Kodira C.D."/>
            <person name="Kozubowski L."/>
            <person name="Lam W."/>
            <person name="Marra M."/>
            <person name="Mesner L.D."/>
            <person name="Mieczkowski P.A."/>
            <person name="Moyrand F."/>
            <person name="Nielsen K."/>
            <person name="Proux C."/>
            <person name="Rossignol T."/>
            <person name="Schein J.E."/>
            <person name="Sun S."/>
            <person name="Wollschlaeger C."/>
            <person name="Wood I.A."/>
            <person name="Zeng Q."/>
            <person name="Neuveglise C."/>
            <person name="Newlon C.S."/>
            <person name="Perfect J.R."/>
            <person name="Lodge J.K."/>
            <person name="Idnurm A."/>
            <person name="Stajich J.E."/>
            <person name="Kronstad J.W."/>
            <person name="Sanyal K."/>
            <person name="Heitman J."/>
            <person name="Fraser J.A."/>
            <person name="Cuomo C.A."/>
            <person name="Dietrich F.S."/>
        </authorList>
    </citation>
    <scope>NUCLEOTIDE SEQUENCE [LARGE SCALE GENOMIC DNA]</scope>
    <source>
        <strain evidence="5">H99 / ATCC 208821 / CBS 10515 / FGSC 9487</strain>
    </source>
</reference>
<dbReference type="KEGG" id="cng:CNAG_00392"/>
<name>J9VLG6_CRYN9</name>
<dbReference type="VEuPathDB" id="FungiDB:CNAG_00392"/>
<evidence type="ECO:0000256" key="2">
    <source>
        <dbReference type="ARBA" id="ARBA00022737"/>
    </source>
</evidence>
<dbReference type="Pfam" id="PF01344">
    <property type="entry name" value="Kelch_1"/>
    <property type="match status" value="2"/>
</dbReference>
<dbReference type="Proteomes" id="UP000010091">
    <property type="component" value="Chromosome 1"/>
</dbReference>
<gene>
    <name evidence="4" type="ORF">CNAG_00392</name>
</gene>
<dbReference type="AlphaFoldDB" id="J9VLG6"/>
<dbReference type="SUPFAM" id="SSF117281">
    <property type="entry name" value="Kelch motif"/>
    <property type="match status" value="2"/>
</dbReference>
<feature type="compositionally biased region" description="Polar residues" evidence="3">
    <location>
        <begin position="88"/>
        <end position="104"/>
    </location>
</feature>
<dbReference type="OrthoDB" id="10251809at2759"/>
<protein>
    <submittedName>
        <fullName evidence="4">Kelch repeat-containing protein</fullName>
    </submittedName>
</protein>
<evidence type="ECO:0000256" key="1">
    <source>
        <dbReference type="ARBA" id="ARBA00022441"/>
    </source>
</evidence>
<dbReference type="InterPro" id="IPR015915">
    <property type="entry name" value="Kelch-typ_b-propeller"/>
</dbReference>
<dbReference type="PANTHER" id="PTHR46093:SF3">
    <property type="entry name" value="ACYL-COA-BINDING DOMAIN-CONTAINING PROTEIN 4"/>
    <property type="match status" value="1"/>
</dbReference>